<protein>
    <submittedName>
        <fullName evidence="5">8-oxo-dGTP diphosphatase</fullName>
    </submittedName>
</protein>
<dbReference type="InterPro" id="IPR013078">
    <property type="entry name" value="His_Pase_superF_clade-1"/>
</dbReference>
<evidence type="ECO:0000256" key="2">
    <source>
        <dbReference type="ARBA" id="ARBA00022801"/>
    </source>
</evidence>
<evidence type="ECO:0000256" key="1">
    <source>
        <dbReference type="ARBA" id="ARBA00005582"/>
    </source>
</evidence>
<proteinExistence type="inferred from homology"/>
<dbReference type="InterPro" id="IPR015797">
    <property type="entry name" value="NUDIX_hydrolase-like_dom_sf"/>
</dbReference>
<dbReference type="GO" id="GO:0006754">
    <property type="term" value="P:ATP biosynthetic process"/>
    <property type="evidence" value="ECO:0007669"/>
    <property type="project" value="TreeGrafter"/>
</dbReference>
<name>A0A1G8AHL4_9ACTN</name>
<dbReference type="CDD" id="cd03673">
    <property type="entry name" value="NUDIX_Ap6A_hydrolase"/>
    <property type="match status" value="1"/>
</dbReference>
<dbReference type="PANTHER" id="PTHR21340:SF0">
    <property type="entry name" value="BIS(5'-NUCLEOSYL)-TETRAPHOSPHATASE [ASYMMETRICAL]"/>
    <property type="match status" value="1"/>
</dbReference>
<dbReference type="InterPro" id="IPR029033">
    <property type="entry name" value="His_PPase_superfam"/>
</dbReference>
<dbReference type="EMBL" id="FNCN01000012">
    <property type="protein sequence ID" value="SDH20343.1"/>
    <property type="molecule type" value="Genomic_DNA"/>
</dbReference>
<organism evidence="5 6">
    <name type="scientific">Sinosporangium album</name>
    <dbReference type="NCBI Taxonomy" id="504805"/>
    <lineage>
        <taxon>Bacteria</taxon>
        <taxon>Bacillati</taxon>
        <taxon>Actinomycetota</taxon>
        <taxon>Actinomycetes</taxon>
        <taxon>Streptosporangiales</taxon>
        <taxon>Streptosporangiaceae</taxon>
        <taxon>Sinosporangium</taxon>
    </lineage>
</organism>
<dbReference type="SUPFAM" id="SSF53254">
    <property type="entry name" value="Phosphoglycerate mutase-like"/>
    <property type="match status" value="1"/>
</dbReference>
<dbReference type="InterPro" id="IPR051325">
    <property type="entry name" value="Nudix_hydrolase_domain"/>
</dbReference>
<gene>
    <name evidence="5" type="ORF">SAMN05421505_112160</name>
</gene>
<dbReference type="CDD" id="cd07067">
    <property type="entry name" value="HP_PGM_like"/>
    <property type="match status" value="1"/>
</dbReference>
<dbReference type="SMART" id="SM00855">
    <property type="entry name" value="PGAM"/>
    <property type="match status" value="1"/>
</dbReference>
<dbReference type="AlphaFoldDB" id="A0A1G8AHL4"/>
<evidence type="ECO:0000259" key="4">
    <source>
        <dbReference type="PROSITE" id="PS51462"/>
    </source>
</evidence>
<accession>A0A1G8AHL4</accession>
<dbReference type="Gene3D" id="3.40.50.1240">
    <property type="entry name" value="Phosphoglycerate mutase-like"/>
    <property type="match status" value="1"/>
</dbReference>
<sequence length="304" mass="34268">MTTDREPHGAPDQVLHAAGAVVWRGDPRSPEVVVVHRPRYDDWTFPKGKVKKGEHVVSAAMREVAEETGLAVRLGRPLRPVHYLRWGRLKRVDYWVAHPLGDPYDLDIFEPGDEVDDLVWLPLREAAKRLTYEWDPALLHELTALPLATNPFVFLRHATAVRRGEWPHEDSLRPPDENGRRQAAIIADALTGFFPLSLVSSPTERCVQTLEPYATRHGLEIRLEGFLREEAYDPVRTLDLTLELFDSHAPTVICGHGKVLPDLIRGVSERRHGDPVEDAELDKGAFAVLHQSDGVIVSFETHTV</sequence>
<dbReference type="Pfam" id="PF00300">
    <property type="entry name" value="His_Phos_1"/>
    <property type="match status" value="1"/>
</dbReference>
<dbReference type="GO" id="GO:0004081">
    <property type="term" value="F:bis(5'-nucleosyl)-tetraphosphatase (asymmetrical) activity"/>
    <property type="evidence" value="ECO:0007669"/>
    <property type="project" value="TreeGrafter"/>
</dbReference>
<dbReference type="GO" id="GO:0006167">
    <property type="term" value="P:AMP biosynthetic process"/>
    <property type="evidence" value="ECO:0007669"/>
    <property type="project" value="TreeGrafter"/>
</dbReference>
<dbReference type="Gene3D" id="3.90.79.10">
    <property type="entry name" value="Nucleoside Triphosphate Pyrophosphohydrolase"/>
    <property type="match status" value="1"/>
</dbReference>
<dbReference type="SUPFAM" id="SSF55811">
    <property type="entry name" value="Nudix"/>
    <property type="match status" value="1"/>
</dbReference>
<dbReference type="RefSeq" id="WP_245691083.1">
    <property type="nucleotide sequence ID" value="NZ_FNCN01000012.1"/>
</dbReference>
<comment type="similarity">
    <text evidence="1 3">Belongs to the Nudix hydrolase family.</text>
</comment>
<dbReference type="Proteomes" id="UP000198923">
    <property type="component" value="Unassembled WGS sequence"/>
</dbReference>
<reference evidence="5 6" key="1">
    <citation type="submission" date="2016-10" db="EMBL/GenBank/DDBJ databases">
        <authorList>
            <person name="de Groot N.N."/>
        </authorList>
    </citation>
    <scope>NUCLEOTIDE SEQUENCE [LARGE SCALE GENOMIC DNA]</scope>
    <source>
        <strain evidence="5 6">CPCC 201354</strain>
    </source>
</reference>
<dbReference type="InterPro" id="IPR020084">
    <property type="entry name" value="NUDIX_hydrolase_CS"/>
</dbReference>
<evidence type="ECO:0000313" key="5">
    <source>
        <dbReference type="EMBL" id="SDH20343.1"/>
    </source>
</evidence>
<keyword evidence="2 3" id="KW-0378">Hydrolase</keyword>
<feature type="domain" description="Nudix hydrolase" evidence="4">
    <location>
        <begin position="13"/>
        <end position="143"/>
    </location>
</feature>
<evidence type="ECO:0000313" key="6">
    <source>
        <dbReference type="Proteomes" id="UP000198923"/>
    </source>
</evidence>
<evidence type="ECO:0000256" key="3">
    <source>
        <dbReference type="RuleBase" id="RU003476"/>
    </source>
</evidence>
<dbReference type="PRINTS" id="PR00502">
    <property type="entry name" value="NUDIXFAMILY"/>
</dbReference>
<dbReference type="Pfam" id="PF00293">
    <property type="entry name" value="NUDIX"/>
    <property type="match status" value="1"/>
</dbReference>
<dbReference type="PROSITE" id="PS00893">
    <property type="entry name" value="NUDIX_BOX"/>
    <property type="match status" value="1"/>
</dbReference>
<dbReference type="STRING" id="504805.SAMN05421505_112160"/>
<dbReference type="PROSITE" id="PS51462">
    <property type="entry name" value="NUDIX"/>
    <property type="match status" value="1"/>
</dbReference>
<dbReference type="InterPro" id="IPR020476">
    <property type="entry name" value="Nudix_hydrolase"/>
</dbReference>
<dbReference type="InterPro" id="IPR000086">
    <property type="entry name" value="NUDIX_hydrolase_dom"/>
</dbReference>
<keyword evidence="6" id="KW-1185">Reference proteome</keyword>
<dbReference type="PANTHER" id="PTHR21340">
    <property type="entry name" value="DIADENOSINE 5,5-P1,P4-TETRAPHOSPHATE PYROPHOSPHOHYDROLASE MUTT"/>
    <property type="match status" value="1"/>
</dbReference>